<feature type="transmembrane region" description="Helical" evidence="8">
    <location>
        <begin position="15"/>
        <end position="34"/>
    </location>
</feature>
<evidence type="ECO:0000256" key="8">
    <source>
        <dbReference type="SAM" id="Phobius"/>
    </source>
</evidence>
<feature type="transmembrane region" description="Helical" evidence="8">
    <location>
        <begin position="54"/>
        <end position="76"/>
    </location>
</feature>
<evidence type="ECO:0000256" key="2">
    <source>
        <dbReference type="ARBA" id="ARBA00004429"/>
    </source>
</evidence>
<keyword evidence="5 8" id="KW-0812">Transmembrane</keyword>
<evidence type="ECO:0000256" key="1">
    <source>
        <dbReference type="ARBA" id="ARBA00003321"/>
    </source>
</evidence>
<dbReference type="InterPro" id="IPR036259">
    <property type="entry name" value="MFS_trans_sf"/>
</dbReference>
<dbReference type="GO" id="GO:1904659">
    <property type="term" value="P:D-glucose transmembrane transport"/>
    <property type="evidence" value="ECO:0007669"/>
    <property type="project" value="InterPro"/>
</dbReference>
<name>A0AAE3QWC2_9BACT</name>
<proteinExistence type="inferred from homology"/>
<feature type="transmembrane region" description="Helical" evidence="8">
    <location>
        <begin position="338"/>
        <end position="359"/>
    </location>
</feature>
<feature type="transmembrane region" description="Helical" evidence="8">
    <location>
        <begin position="199"/>
        <end position="221"/>
    </location>
</feature>
<dbReference type="InterPro" id="IPR050375">
    <property type="entry name" value="MFS_TsgA-like"/>
</dbReference>
<dbReference type="InterPro" id="IPR011701">
    <property type="entry name" value="MFS"/>
</dbReference>
<keyword evidence="6 8" id="KW-1133">Transmembrane helix</keyword>
<accession>A0AAE3QWC2</accession>
<dbReference type="AlphaFoldDB" id="A0AAE3QWC2"/>
<dbReference type="NCBIfam" id="TIGR01272">
    <property type="entry name" value="gluP"/>
    <property type="match status" value="1"/>
</dbReference>
<comment type="caution">
    <text evidence="10">The sequence shown here is derived from an EMBL/GenBank/DDBJ whole genome shotgun (WGS) entry which is preliminary data.</text>
</comment>
<comment type="similarity">
    <text evidence="3">Belongs to the major facilitator superfamily. FHS transporter (TC 2.A.1.7) family.</text>
</comment>
<dbReference type="GO" id="GO:0055056">
    <property type="term" value="F:D-glucose transmembrane transporter activity"/>
    <property type="evidence" value="ECO:0007669"/>
    <property type="project" value="InterPro"/>
</dbReference>
<dbReference type="EMBL" id="JASJOS010000012">
    <property type="protein sequence ID" value="MDJ1483728.1"/>
    <property type="molecule type" value="Genomic_DNA"/>
</dbReference>
<protein>
    <submittedName>
        <fullName evidence="10">Sugar MFS transporter</fullName>
    </submittedName>
</protein>
<evidence type="ECO:0000259" key="9">
    <source>
        <dbReference type="PROSITE" id="PS50850"/>
    </source>
</evidence>
<gene>
    <name evidence="10" type="ORF">QNI16_24730</name>
</gene>
<organism evidence="10 11">
    <name type="scientific">Xanthocytophaga flava</name>
    <dbReference type="NCBI Taxonomy" id="3048013"/>
    <lineage>
        <taxon>Bacteria</taxon>
        <taxon>Pseudomonadati</taxon>
        <taxon>Bacteroidota</taxon>
        <taxon>Cytophagia</taxon>
        <taxon>Cytophagales</taxon>
        <taxon>Rhodocytophagaceae</taxon>
        <taxon>Xanthocytophaga</taxon>
    </lineage>
</organism>
<evidence type="ECO:0000256" key="3">
    <source>
        <dbReference type="ARBA" id="ARBA00009120"/>
    </source>
</evidence>
<evidence type="ECO:0000256" key="7">
    <source>
        <dbReference type="ARBA" id="ARBA00023136"/>
    </source>
</evidence>
<dbReference type="InterPro" id="IPR005964">
    <property type="entry name" value="Glc/Gal_transptr_bac"/>
</dbReference>
<feature type="transmembrane region" description="Helical" evidence="8">
    <location>
        <begin position="85"/>
        <end position="102"/>
    </location>
</feature>
<reference evidence="10" key="1">
    <citation type="submission" date="2023-05" db="EMBL/GenBank/DDBJ databases">
        <authorList>
            <person name="Zhang X."/>
        </authorList>
    </citation>
    <scope>NUCLEOTIDE SEQUENCE</scope>
    <source>
        <strain evidence="10">YF14B1</strain>
    </source>
</reference>
<dbReference type="Pfam" id="PF07690">
    <property type="entry name" value="MFS_1"/>
    <property type="match status" value="1"/>
</dbReference>
<feature type="domain" description="Major facilitator superfamily (MFS) profile" evidence="9">
    <location>
        <begin position="18"/>
        <end position="423"/>
    </location>
</feature>
<dbReference type="GO" id="GO:0005354">
    <property type="term" value="F:galactose transmembrane transporter activity"/>
    <property type="evidence" value="ECO:0007669"/>
    <property type="project" value="InterPro"/>
</dbReference>
<dbReference type="SUPFAM" id="SSF103473">
    <property type="entry name" value="MFS general substrate transporter"/>
    <property type="match status" value="1"/>
</dbReference>
<dbReference type="PANTHER" id="PTHR43702">
    <property type="entry name" value="L-FUCOSE-PROTON SYMPORTER"/>
    <property type="match status" value="1"/>
</dbReference>
<dbReference type="InterPro" id="IPR020846">
    <property type="entry name" value="MFS_dom"/>
</dbReference>
<feature type="transmembrane region" description="Helical" evidence="8">
    <location>
        <begin position="366"/>
        <end position="388"/>
    </location>
</feature>
<dbReference type="Gene3D" id="1.20.1250.20">
    <property type="entry name" value="MFS general substrate transporter like domains"/>
    <property type="match status" value="2"/>
</dbReference>
<dbReference type="CDD" id="cd17394">
    <property type="entry name" value="MFS_FucP_like"/>
    <property type="match status" value="1"/>
</dbReference>
<dbReference type="GO" id="GO:0005886">
    <property type="term" value="C:plasma membrane"/>
    <property type="evidence" value="ECO:0007669"/>
    <property type="project" value="UniProtKB-SubCell"/>
</dbReference>
<keyword evidence="4" id="KW-1003">Cell membrane</keyword>
<feature type="transmembrane region" description="Helical" evidence="8">
    <location>
        <begin position="314"/>
        <end position="332"/>
    </location>
</feature>
<feature type="transmembrane region" description="Helical" evidence="8">
    <location>
        <begin position="108"/>
        <end position="125"/>
    </location>
</feature>
<comment type="function">
    <text evidence="1">Intake of glucose and galactose.</text>
</comment>
<evidence type="ECO:0000256" key="4">
    <source>
        <dbReference type="ARBA" id="ARBA00022475"/>
    </source>
</evidence>
<feature type="transmembrane region" description="Helical" evidence="8">
    <location>
        <begin position="242"/>
        <end position="266"/>
    </location>
</feature>
<feature type="transmembrane region" description="Helical" evidence="8">
    <location>
        <begin position="286"/>
        <end position="305"/>
    </location>
</feature>
<evidence type="ECO:0000313" key="11">
    <source>
        <dbReference type="Proteomes" id="UP001241110"/>
    </source>
</evidence>
<dbReference type="PANTHER" id="PTHR43702:SF12">
    <property type="entry name" value="N-ACETYL GLUCOSAMINE TRANSPORTER NAGP"/>
    <property type="match status" value="1"/>
</dbReference>
<dbReference type="Proteomes" id="UP001241110">
    <property type="component" value="Unassembled WGS sequence"/>
</dbReference>
<dbReference type="RefSeq" id="WP_313984020.1">
    <property type="nucleotide sequence ID" value="NZ_JASJOS010000012.1"/>
</dbReference>
<sequence length="424" mass="45712">MQTVAPAQSKTKQNYALPLAIIGVLFFLFGFITWTNSVLIPYLKLACELNTSESYLVTFAFYISYFVMALPSGWVLQKTGFKKGMILGLLVMCIGMLVFIPAALTRTYSVFLLGLFIVGSGLAVLQTASNPYITVLGPIESAAQRISIMGICNKLAGTLSPLLLGSIFMKDTDKLEAQIKTMSDVAKAAQLDELAQRVILPYSIMAAALIGLAMMVYFSHLPEVNQADDNESKEAANTHSSVLSFPNLVLGFIALFLYVGVEVIAGDTIPGYGQFWGYNLSEVSKFASYTLSGMVIGYVAGIILIPKYLPQTKALVISAVLGLILTLGVLFTKGDTSIYLLAGLGLANALVWPAIWPLALNKLGSFTALGSSILVMGIAGGALLPLLYGLLADKLNAQQAYWLVIPCYLFILYYALAGHKKKSW</sequence>
<evidence type="ECO:0000256" key="6">
    <source>
        <dbReference type="ARBA" id="ARBA00022989"/>
    </source>
</evidence>
<feature type="transmembrane region" description="Helical" evidence="8">
    <location>
        <begin position="400"/>
        <end position="417"/>
    </location>
</feature>
<comment type="subcellular location">
    <subcellularLocation>
        <location evidence="2">Cell inner membrane</location>
        <topology evidence="2">Multi-pass membrane protein</topology>
    </subcellularLocation>
</comment>
<keyword evidence="7 8" id="KW-0472">Membrane</keyword>
<dbReference type="PROSITE" id="PS50850">
    <property type="entry name" value="MFS"/>
    <property type="match status" value="1"/>
</dbReference>
<evidence type="ECO:0000313" key="10">
    <source>
        <dbReference type="EMBL" id="MDJ1483728.1"/>
    </source>
</evidence>
<evidence type="ECO:0000256" key="5">
    <source>
        <dbReference type="ARBA" id="ARBA00022692"/>
    </source>
</evidence>